<dbReference type="SUPFAM" id="SSF55729">
    <property type="entry name" value="Acyl-CoA N-acyltransferases (Nat)"/>
    <property type="match status" value="1"/>
</dbReference>
<evidence type="ECO:0000313" key="3">
    <source>
        <dbReference type="Proteomes" id="UP001596150"/>
    </source>
</evidence>
<evidence type="ECO:0000259" key="1">
    <source>
        <dbReference type="PROSITE" id="PS51186"/>
    </source>
</evidence>
<dbReference type="EMBL" id="JBHSML010000003">
    <property type="protein sequence ID" value="MFC5515530.1"/>
    <property type="molecule type" value="Genomic_DNA"/>
</dbReference>
<feature type="domain" description="N-acetyltransferase" evidence="1">
    <location>
        <begin position="35"/>
        <end position="182"/>
    </location>
</feature>
<keyword evidence="2" id="KW-0012">Acyltransferase</keyword>
<accession>A0ABW0PT23</accession>
<dbReference type="Proteomes" id="UP001596150">
    <property type="component" value="Unassembled WGS sequence"/>
</dbReference>
<sequence>MLKININSYSCRIFVQNLNLKVVVSREEQDDHRRMNIRDETARDGKAISEVIAAAFQGHPHSQQREGALVEALRADGALHVSLVAVEDGKIVGHVAFSPVTIDGADEGWFGLGPVAVLPEMQGRGIGRALIETGLERIKALGAAGCVLVGEPEFYQRFGFRADPRWTLSGIPPEYFMALVLPPGQETPAGEVRYHAAFAEVG</sequence>
<name>A0ABW0PT23_9HYPH</name>
<dbReference type="PROSITE" id="PS51186">
    <property type="entry name" value="GNAT"/>
    <property type="match status" value="1"/>
</dbReference>
<dbReference type="Pfam" id="PF13508">
    <property type="entry name" value="Acetyltransf_7"/>
    <property type="match status" value="1"/>
</dbReference>
<dbReference type="EC" id="2.3.-.-" evidence="2"/>
<reference evidence="3" key="1">
    <citation type="journal article" date="2019" name="Int. J. Syst. Evol. Microbiol.">
        <title>The Global Catalogue of Microorganisms (GCM) 10K type strain sequencing project: providing services to taxonomists for standard genome sequencing and annotation.</title>
        <authorList>
            <consortium name="The Broad Institute Genomics Platform"/>
            <consortium name="The Broad Institute Genome Sequencing Center for Infectious Disease"/>
            <person name="Wu L."/>
            <person name="Ma J."/>
        </authorList>
    </citation>
    <scope>NUCLEOTIDE SEQUENCE [LARGE SCALE GENOMIC DNA]</scope>
    <source>
        <strain evidence="3">KACC 12633</strain>
    </source>
</reference>
<comment type="caution">
    <text evidence="2">The sequence shown here is derived from an EMBL/GenBank/DDBJ whole genome shotgun (WGS) entry which is preliminary data.</text>
</comment>
<dbReference type="PANTHER" id="PTHR43617:SF2">
    <property type="entry name" value="UPF0039 PROTEIN SLL0451"/>
    <property type="match status" value="1"/>
</dbReference>
<dbReference type="PANTHER" id="PTHR43617">
    <property type="entry name" value="L-AMINO ACID N-ACETYLTRANSFERASE"/>
    <property type="match status" value="1"/>
</dbReference>
<dbReference type="CDD" id="cd04301">
    <property type="entry name" value="NAT_SF"/>
    <property type="match status" value="1"/>
</dbReference>
<evidence type="ECO:0000313" key="2">
    <source>
        <dbReference type="EMBL" id="MFC5515530.1"/>
    </source>
</evidence>
<gene>
    <name evidence="2" type="ORF">ACFPP9_07090</name>
</gene>
<protein>
    <submittedName>
        <fullName evidence="2">GNAT family N-acetyltransferase</fullName>
        <ecNumber evidence="2">2.3.-.-</ecNumber>
    </submittedName>
</protein>
<proteinExistence type="predicted"/>
<organism evidence="2 3">
    <name type="scientific">Kaistia terrae</name>
    <dbReference type="NCBI Taxonomy" id="537017"/>
    <lineage>
        <taxon>Bacteria</taxon>
        <taxon>Pseudomonadati</taxon>
        <taxon>Pseudomonadota</taxon>
        <taxon>Alphaproteobacteria</taxon>
        <taxon>Hyphomicrobiales</taxon>
        <taxon>Kaistiaceae</taxon>
        <taxon>Kaistia</taxon>
    </lineage>
</organism>
<keyword evidence="3" id="KW-1185">Reference proteome</keyword>
<dbReference type="InterPro" id="IPR000182">
    <property type="entry name" value="GNAT_dom"/>
</dbReference>
<dbReference type="GO" id="GO:0016746">
    <property type="term" value="F:acyltransferase activity"/>
    <property type="evidence" value="ECO:0007669"/>
    <property type="project" value="UniProtKB-KW"/>
</dbReference>
<keyword evidence="2" id="KW-0808">Transferase</keyword>
<dbReference type="InterPro" id="IPR016181">
    <property type="entry name" value="Acyl_CoA_acyltransferase"/>
</dbReference>
<dbReference type="RefSeq" id="WP_380223689.1">
    <property type="nucleotide sequence ID" value="NZ_JAPKNH010000001.1"/>
</dbReference>
<dbReference type="Gene3D" id="3.40.630.30">
    <property type="match status" value="1"/>
</dbReference>
<dbReference type="InterPro" id="IPR050276">
    <property type="entry name" value="MshD_Acetyltransferase"/>
</dbReference>